<sequence length="447" mass="47931">MRAVFLSYARTDRARIDTLSDDLQMLGHQVWFDRELTGGVHWWAGILKAIASADVFIFVASRDAAESVACRRELEYALALGLPILPVAMEGLDAIGALPPFIESLQIVDYSHATKADAINLARALAALPPRGALPDPLPEPPPWPASPISALHHEARSDAPMSFEAQSAWLLRLRDAVGAAEPSDGARDALAQFLRRRDQFRATGQEADRLAAEWQKQPEQQSPAESAASRKPPSKARPAAKPAAAPPAARPPARPASKAPTSGATPAAAASPAPERTELTSLLERQRELLQSTGSAQAASAPRAGVASVRHHRSRPWSKWPEYFAVTLLPVLAFVAIAELGVHRGFWMTDWIVTTWRNSGLAGSVSNAVLLIAGAIAIVVATWLIADIQICVSAEDRWMTSLFGLPLTLFIGYTVAGLLVDGSGVHVASLALLVHLSTQLYLVVMD</sequence>
<dbReference type="EMBL" id="JAJLJH010000001">
    <property type="protein sequence ID" value="MCK9684489.1"/>
    <property type="molecule type" value="Genomic_DNA"/>
</dbReference>
<dbReference type="SUPFAM" id="SSF52200">
    <property type="entry name" value="Toll/Interleukin receptor TIR domain"/>
    <property type="match status" value="1"/>
</dbReference>
<feature type="region of interest" description="Disordered" evidence="1">
    <location>
        <begin position="207"/>
        <end position="277"/>
    </location>
</feature>
<feature type="region of interest" description="Disordered" evidence="1">
    <location>
        <begin position="292"/>
        <end position="312"/>
    </location>
</feature>
<organism evidence="4 5">
    <name type="scientific">Scleromatobacter humisilvae</name>
    <dbReference type="NCBI Taxonomy" id="2897159"/>
    <lineage>
        <taxon>Bacteria</taxon>
        <taxon>Pseudomonadati</taxon>
        <taxon>Pseudomonadota</taxon>
        <taxon>Betaproteobacteria</taxon>
        <taxon>Burkholderiales</taxon>
        <taxon>Sphaerotilaceae</taxon>
        <taxon>Scleromatobacter</taxon>
    </lineage>
</organism>
<feature type="transmembrane region" description="Helical" evidence="2">
    <location>
        <begin position="363"/>
        <end position="387"/>
    </location>
</feature>
<gene>
    <name evidence="4" type="ORF">LPC04_02065</name>
</gene>
<feature type="transmembrane region" description="Helical" evidence="2">
    <location>
        <begin position="426"/>
        <end position="445"/>
    </location>
</feature>
<feature type="compositionally biased region" description="Pro residues" evidence="1">
    <location>
        <begin position="245"/>
        <end position="255"/>
    </location>
</feature>
<keyword evidence="2" id="KW-0472">Membrane</keyword>
<dbReference type="PROSITE" id="PS50104">
    <property type="entry name" value="TIR"/>
    <property type="match status" value="1"/>
</dbReference>
<feature type="transmembrane region" description="Helical" evidence="2">
    <location>
        <begin position="324"/>
        <end position="343"/>
    </location>
</feature>
<dbReference type="InterPro" id="IPR000157">
    <property type="entry name" value="TIR_dom"/>
</dbReference>
<keyword evidence="4" id="KW-0675">Receptor</keyword>
<evidence type="ECO:0000313" key="4">
    <source>
        <dbReference type="EMBL" id="MCK9684489.1"/>
    </source>
</evidence>
<keyword evidence="2" id="KW-1133">Transmembrane helix</keyword>
<evidence type="ECO:0000313" key="5">
    <source>
        <dbReference type="Proteomes" id="UP001139353"/>
    </source>
</evidence>
<dbReference type="RefSeq" id="WP_275680516.1">
    <property type="nucleotide sequence ID" value="NZ_JAJLJH010000001.1"/>
</dbReference>
<dbReference type="Pfam" id="PF13676">
    <property type="entry name" value="TIR_2"/>
    <property type="match status" value="1"/>
</dbReference>
<reference evidence="4" key="1">
    <citation type="submission" date="2021-11" db="EMBL/GenBank/DDBJ databases">
        <title>BS-T2-15 a new species belonging to the Comamonadaceae family isolated from the soil of a French oak forest.</title>
        <authorList>
            <person name="Mieszkin S."/>
            <person name="Alain K."/>
        </authorList>
    </citation>
    <scope>NUCLEOTIDE SEQUENCE</scope>
    <source>
        <strain evidence="4">BS-T2-15</strain>
    </source>
</reference>
<evidence type="ECO:0000256" key="1">
    <source>
        <dbReference type="SAM" id="MobiDB-lite"/>
    </source>
</evidence>
<feature type="transmembrane region" description="Helical" evidence="2">
    <location>
        <begin position="399"/>
        <end position="420"/>
    </location>
</feature>
<proteinExistence type="predicted"/>
<accession>A0A9X1YDE5</accession>
<keyword evidence="2" id="KW-0812">Transmembrane</keyword>
<evidence type="ECO:0000256" key="2">
    <source>
        <dbReference type="SAM" id="Phobius"/>
    </source>
</evidence>
<dbReference type="Gene3D" id="3.40.50.10140">
    <property type="entry name" value="Toll/interleukin-1 receptor homology (TIR) domain"/>
    <property type="match status" value="1"/>
</dbReference>
<name>A0A9X1YDE5_9BURK</name>
<keyword evidence="5" id="KW-1185">Reference proteome</keyword>
<dbReference type="GO" id="GO:0007165">
    <property type="term" value="P:signal transduction"/>
    <property type="evidence" value="ECO:0007669"/>
    <property type="project" value="InterPro"/>
</dbReference>
<protein>
    <submittedName>
        <fullName evidence="4">Toll/interleukin-1 receptor domain-containing protein</fullName>
    </submittedName>
</protein>
<dbReference type="Proteomes" id="UP001139353">
    <property type="component" value="Unassembled WGS sequence"/>
</dbReference>
<dbReference type="AlphaFoldDB" id="A0A9X1YDE5"/>
<feature type="compositionally biased region" description="Low complexity" evidence="1">
    <location>
        <begin position="224"/>
        <end position="244"/>
    </location>
</feature>
<feature type="domain" description="TIR" evidence="3">
    <location>
        <begin position="1"/>
        <end position="125"/>
    </location>
</feature>
<dbReference type="SMART" id="SM00255">
    <property type="entry name" value="TIR"/>
    <property type="match status" value="1"/>
</dbReference>
<dbReference type="InterPro" id="IPR035897">
    <property type="entry name" value="Toll_tir_struct_dom_sf"/>
</dbReference>
<comment type="caution">
    <text evidence="4">The sequence shown here is derived from an EMBL/GenBank/DDBJ whole genome shotgun (WGS) entry which is preliminary data.</text>
</comment>
<evidence type="ECO:0000259" key="3">
    <source>
        <dbReference type="PROSITE" id="PS50104"/>
    </source>
</evidence>
<feature type="compositionally biased region" description="Low complexity" evidence="1">
    <location>
        <begin position="256"/>
        <end position="275"/>
    </location>
</feature>